<sequence length="348" mass="37779">MYTLLSGLYKYMFQKDEYCILILGLDNAGKTTFLEQSKTRFNKNYKGMSLSKITTTVGLNIGTVDVGKARLMFWDLGGQEELQSLWDKYYAECHGVIYVIDSTDEERLAESKQAFEKVVTSEALCGVPVLVLANKQDVETCLSIPDIKTAFSDCTGKIGRRDCLTQACSALTGGARGHRVDGEVCRAERAPAAAAEGHHVGAAALPSGRLVPGAGGVACWLLVWGVGLLCFGVLPFPLFSRRQTFLYVWKSVGLGGFGGESGRPASALWRQPFHGALRWPFWALSGGSEGDLVGNWGSSAQAGLDCLGTALWGLWEIPWLHVHPIEKEASQLWLPSGLCPVTLEVVWG</sequence>
<dbReference type="GO" id="GO:0005525">
    <property type="term" value="F:GTP binding"/>
    <property type="evidence" value="ECO:0007669"/>
    <property type="project" value="UniProtKB-KW"/>
</dbReference>
<dbReference type="PANTHER" id="PTHR45909">
    <property type="entry name" value="ADP-RIBOSYLATION FACTOR-RELATED PROTEIN 1"/>
    <property type="match status" value="1"/>
</dbReference>
<feature type="binding site" evidence="10">
    <location>
        <begin position="24"/>
        <end position="31"/>
    </location>
    <ligand>
        <name>GTP</name>
        <dbReference type="ChEBI" id="CHEBI:37565"/>
    </ligand>
</feature>
<dbReference type="InterPro" id="IPR006689">
    <property type="entry name" value="Small_GTPase_ARF/SAR"/>
</dbReference>
<dbReference type="VGNC" id="VGNC:70003">
    <property type="gene designation" value="ARFRP1"/>
</dbReference>
<dbReference type="VEuPathDB" id="HostDB:ENSMMUG00000000169"/>
<evidence type="ECO:0000256" key="6">
    <source>
        <dbReference type="ARBA" id="ARBA00023134"/>
    </source>
</evidence>
<dbReference type="SMART" id="SM00177">
    <property type="entry name" value="ARF"/>
    <property type="match status" value="1"/>
</dbReference>
<dbReference type="GO" id="GO:0016020">
    <property type="term" value="C:membrane"/>
    <property type="evidence" value="ECO:0007669"/>
    <property type="project" value="UniProtKB-ARBA"/>
</dbReference>
<reference evidence="13" key="4">
    <citation type="submission" date="2025-09" db="UniProtKB">
        <authorList>
            <consortium name="Ensembl"/>
        </authorList>
    </citation>
    <scope>IDENTIFICATION</scope>
    <source>
        <strain evidence="13">17573</strain>
    </source>
</reference>
<comment type="similarity">
    <text evidence="2">Belongs to the small GTPase superfamily. Arf family.</text>
</comment>
<dbReference type="GO" id="GO:0003924">
    <property type="term" value="F:GTPase activity"/>
    <property type="evidence" value="ECO:0007669"/>
    <property type="project" value="InterPro"/>
</dbReference>
<evidence type="ECO:0000256" key="12">
    <source>
        <dbReference type="SAM" id="Phobius"/>
    </source>
</evidence>
<evidence type="ECO:0000313" key="15">
    <source>
        <dbReference type="VGNC" id="VGNC:70003"/>
    </source>
</evidence>
<dbReference type="PANTHER" id="PTHR45909:SF1">
    <property type="entry name" value="ADP-RIBOSYLATION FACTOR-RELATED PROTEIN 1"/>
    <property type="match status" value="1"/>
</dbReference>
<keyword evidence="4" id="KW-0007">Acetylation</keyword>
<feature type="binding site" evidence="11">
    <location>
        <position position="31"/>
    </location>
    <ligand>
        <name>Mg(2+)</name>
        <dbReference type="ChEBI" id="CHEBI:18420"/>
    </ligand>
</feature>
<dbReference type="NCBIfam" id="TIGR00231">
    <property type="entry name" value="small_GTP"/>
    <property type="match status" value="1"/>
</dbReference>
<accession>A0A1D5R111</accession>
<evidence type="ECO:0000256" key="10">
    <source>
        <dbReference type="PIRSR" id="PIRSR606689-1"/>
    </source>
</evidence>
<dbReference type="InterPro" id="IPR005225">
    <property type="entry name" value="Small_GTP-bd"/>
</dbReference>
<evidence type="ECO:0000256" key="5">
    <source>
        <dbReference type="ARBA" id="ARBA00023034"/>
    </source>
</evidence>
<dbReference type="Bgee" id="ENSMMUG00000000169">
    <property type="expression patterns" value="Expressed in hindlimb stylopod muscle and 21 other cell types or tissues"/>
</dbReference>
<dbReference type="Ensembl" id="ENSMMUT00000072762.2">
    <property type="protein sequence ID" value="ENSMMUP00000053995.2"/>
    <property type="gene ID" value="ENSMMUG00000000169.4"/>
</dbReference>
<comment type="subunit">
    <text evidence="8">Interacts with SYS1.</text>
</comment>
<dbReference type="AlphaFoldDB" id="A0A1D5R111"/>
<reference evidence="13" key="3">
    <citation type="submission" date="2025-08" db="UniProtKB">
        <authorList>
            <consortium name="Ensembl"/>
        </authorList>
    </citation>
    <scope>IDENTIFICATION</scope>
    <source>
        <strain evidence="13">17573</strain>
    </source>
</reference>
<dbReference type="PRINTS" id="PR00449">
    <property type="entry name" value="RASTRNSFRMNG"/>
</dbReference>
<dbReference type="InParanoid" id="A0A1D5R111"/>
<keyword evidence="6 10" id="KW-0342">GTP-binding</keyword>
<evidence type="ECO:0000256" key="2">
    <source>
        <dbReference type="ARBA" id="ARBA00010290"/>
    </source>
</evidence>
<dbReference type="GO" id="GO:0046872">
    <property type="term" value="F:metal ion binding"/>
    <property type="evidence" value="ECO:0007669"/>
    <property type="project" value="UniProtKB-KW"/>
</dbReference>
<evidence type="ECO:0000256" key="8">
    <source>
        <dbReference type="ARBA" id="ARBA00038765"/>
    </source>
</evidence>
<dbReference type="GO" id="GO:0005794">
    <property type="term" value="C:Golgi apparatus"/>
    <property type="evidence" value="ECO:0007669"/>
    <property type="project" value="UniProtKB-SubCell"/>
</dbReference>
<keyword evidence="5" id="KW-0333">Golgi apparatus</keyword>
<dbReference type="InterPro" id="IPR027417">
    <property type="entry name" value="P-loop_NTPase"/>
</dbReference>
<gene>
    <name evidence="13 15" type="primary">ARFRP1</name>
</gene>
<keyword evidence="12" id="KW-0472">Membrane</keyword>
<dbReference type="SUPFAM" id="SSF52540">
    <property type="entry name" value="P-loop containing nucleoside triphosphate hydrolases"/>
    <property type="match status" value="1"/>
</dbReference>
<dbReference type="PROSITE" id="PS51417">
    <property type="entry name" value="ARF"/>
    <property type="match status" value="1"/>
</dbReference>
<feature type="transmembrane region" description="Helical" evidence="12">
    <location>
        <begin position="220"/>
        <end position="240"/>
    </location>
</feature>
<organism evidence="13 14">
    <name type="scientific">Macaca mulatta</name>
    <name type="common">Rhesus macaque</name>
    <dbReference type="NCBI Taxonomy" id="9544"/>
    <lineage>
        <taxon>Eukaryota</taxon>
        <taxon>Metazoa</taxon>
        <taxon>Chordata</taxon>
        <taxon>Craniata</taxon>
        <taxon>Vertebrata</taxon>
        <taxon>Euteleostomi</taxon>
        <taxon>Mammalia</taxon>
        <taxon>Eutheria</taxon>
        <taxon>Euarchontoglires</taxon>
        <taxon>Primates</taxon>
        <taxon>Haplorrhini</taxon>
        <taxon>Catarrhini</taxon>
        <taxon>Cercopithecidae</taxon>
        <taxon>Cercopithecinae</taxon>
        <taxon>Macaca</taxon>
    </lineage>
</organism>
<feature type="binding site" evidence="10">
    <location>
        <begin position="134"/>
        <end position="137"/>
    </location>
    <ligand>
        <name>GTP</name>
        <dbReference type="ChEBI" id="CHEBI:37565"/>
    </ligand>
</feature>
<dbReference type="CDD" id="cd04160">
    <property type="entry name" value="Arfrp1"/>
    <property type="match status" value="1"/>
</dbReference>
<evidence type="ECO:0000256" key="3">
    <source>
        <dbReference type="ARBA" id="ARBA00022741"/>
    </source>
</evidence>
<reference evidence="13" key="2">
    <citation type="submission" date="2019-01" db="EMBL/GenBank/DDBJ databases">
        <authorList>
            <person name="Graves T."/>
            <person name="Eichler E.E."/>
            <person name="Wilson R.K."/>
        </authorList>
    </citation>
    <scope>NUCLEOTIDE SEQUENCE [LARGE SCALE GENOMIC DNA]</scope>
    <source>
        <strain evidence="13">17573</strain>
    </source>
</reference>
<keyword evidence="14" id="KW-1185">Reference proteome</keyword>
<dbReference type="ExpressionAtlas" id="A0A1D5R111">
    <property type="expression patterns" value="baseline"/>
</dbReference>
<keyword evidence="12" id="KW-1133">Transmembrane helix</keyword>
<protein>
    <recommendedName>
        <fullName evidence="9">ADP-ribosylation factor-related protein 1</fullName>
    </recommendedName>
</protein>
<dbReference type="Gene3D" id="3.40.50.300">
    <property type="entry name" value="P-loop containing nucleotide triphosphate hydrolases"/>
    <property type="match status" value="1"/>
</dbReference>
<dbReference type="InterPro" id="IPR024156">
    <property type="entry name" value="Small_GTPase_ARF"/>
</dbReference>
<keyword evidence="11" id="KW-0460">Magnesium</keyword>
<reference evidence="14" key="1">
    <citation type="journal article" date="2007" name="Science">
        <title>Evolutionary and biomedical insights from the rhesus macaque genome.</title>
        <authorList>
            <person name="Gibbs R.A."/>
            <person name="Rogers J."/>
            <person name="Katze M.G."/>
            <person name="Bumgarner R."/>
            <person name="Weinstock G.M."/>
            <person name="Mardis E.R."/>
            <person name="Remington K.A."/>
            <person name="Strausberg R.L."/>
            <person name="Venter J.C."/>
            <person name="Wilson R.K."/>
            <person name="Batzer M.A."/>
            <person name="Bustamante C.D."/>
            <person name="Eichler E.E."/>
            <person name="Hahn M.W."/>
            <person name="Hardison R.C."/>
            <person name="Makova K.D."/>
            <person name="Miller W."/>
            <person name="Milosavljevic A."/>
            <person name="Palermo R.E."/>
            <person name="Siepel A."/>
            <person name="Sikela J.M."/>
            <person name="Attaway T."/>
            <person name="Bell S."/>
            <person name="Bernard K.E."/>
            <person name="Buhay C.J."/>
            <person name="Chandrabose M.N."/>
            <person name="Dao M."/>
            <person name="Davis C."/>
            <person name="Delehaunty K.D."/>
            <person name="Ding Y."/>
            <person name="Dinh H.H."/>
            <person name="Dugan-Rocha S."/>
            <person name="Fulton L.A."/>
            <person name="Gabisi R.A."/>
            <person name="Garner T.T."/>
            <person name="Godfrey J."/>
            <person name="Hawes A.C."/>
            <person name="Hernandez J."/>
            <person name="Hines S."/>
            <person name="Holder M."/>
            <person name="Hume J."/>
            <person name="Jhangiani S.N."/>
            <person name="Joshi V."/>
            <person name="Khan Z.M."/>
            <person name="Kirkness E.F."/>
            <person name="Cree A."/>
            <person name="Fowler R.G."/>
            <person name="Lee S."/>
            <person name="Lewis L.R."/>
            <person name="Li Z."/>
            <person name="Liu Y.-S."/>
            <person name="Moore S.M."/>
            <person name="Muzny D."/>
            <person name="Nazareth L.V."/>
            <person name="Ngo D.N."/>
            <person name="Okwuonu G.O."/>
            <person name="Pai G."/>
            <person name="Parker D."/>
            <person name="Paul H.A."/>
            <person name="Pfannkoch C."/>
            <person name="Pohl C.S."/>
            <person name="Rogers Y.-H.C."/>
            <person name="Ruiz S.J."/>
            <person name="Sabo A."/>
            <person name="Santibanez J."/>
            <person name="Schneider B.W."/>
            <person name="Smith S.M."/>
            <person name="Sodergren E."/>
            <person name="Svatek A.F."/>
            <person name="Utterback T.R."/>
            <person name="Vattathil S."/>
            <person name="Warren W."/>
            <person name="White C.S."/>
            <person name="Chinwalla A.T."/>
            <person name="Feng Y."/>
            <person name="Halpern A.L."/>
            <person name="Hillier L.W."/>
            <person name="Huang X."/>
            <person name="Minx P."/>
            <person name="Nelson J.O."/>
            <person name="Pepin K.H."/>
            <person name="Qin X."/>
            <person name="Sutton G.G."/>
            <person name="Venter E."/>
            <person name="Walenz B.P."/>
            <person name="Wallis J.W."/>
            <person name="Worley K.C."/>
            <person name="Yang S.-P."/>
            <person name="Jones S.M."/>
            <person name="Marra M.A."/>
            <person name="Rocchi M."/>
            <person name="Schein J.E."/>
            <person name="Baertsch R."/>
            <person name="Clarke L."/>
            <person name="Csuros M."/>
            <person name="Glasscock J."/>
            <person name="Harris R.A."/>
            <person name="Havlak P."/>
            <person name="Jackson A.R."/>
            <person name="Jiang H."/>
            <person name="Liu Y."/>
            <person name="Messina D.N."/>
            <person name="Shen Y."/>
            <person name="Song H.X.-Z."/>
            <person name="Wylie T."/>
            <person name="Zhang L."/>
            <person name="Birney E."/>
            <person name="Han K."/>
            <person name="Konkel M.K."/>
            <person name="Lee J."/>
            <person name="Smit A.F.A."/>
            <person name="Ullmer B."/>
            <person name="Wang H."/>
            <person name="Xing J."/>
            <person name="Burhans R."/>
            <person name="Cheng Z."/>
            <person name="Karro J.E."/>
            <person name="Ma J."/>
            <person name="Raney B."/>
            <person name="She X."/>
            <person name="Cox M.J."/>
            <person name="Demuth J.P."/>
            <person name="Dumas L.J."/>
            <person name="Han S.-G."/>
            <person name="Hopkins J."/>
            <person name="Karimpour-Fard A."/>
            <person name="Kim Y.H."/>
            <person name="Pollack J.R."/>
            <person name="Vinar T."/>
            <person name="Addo-Quaye C."/>
            <person name="Degenhardt J."/>
            <person name="Denby A."/>
            <person name="Hubisz M.J."/>
            <person name="Indap A."/>
            <person name="Kosiol C."/>
            <person name="Lahn B.T."/>
            <person name="Lawson H.A."/>
            <person name="Marklein A."/>
            <person name="Nielsen R."/>
            <person name="Vallender E.J."/>
            <person name="Clark A.G."/>
            <person name="Ferguson B."/>
            <person name="Hernandez R.D."/>
            <person name="Hirani K."/>
            <person name="Kehrer-Sawatzki H."/>
            <person name="Kolb J."/>
            <person name="Patil S."/>
            <person name="Pu L.-L."/>
            <person name="Ren Y."/>
            <person name="Smith D.G."/>
            <person name="Wheeler D.A."/>
            <person name="Schenck I."/>
            <person name="Ball E.V."/>
            <person name="Chen R."/>
            <person name="Cooper D.N."/>
            <person name="Giardine B."/>
            <person name="Hsu F."/>
            <person name="Kent W.J."/>
            <person name="Lesk A."/>
            <person name="Nelson D.L."/>
            <person name="O'brien W.E."/>
            <person name="Pruefer K."/>
            <person name="Stenson P.D."/>
            <person name="Wallace J.C."/>
            <person name="Ke H."/>
            <person name="Liu X.-M."/>
            <person name="Wang P."/>
            <person name="Xiang A.P."/>
            <person name="Yang F."/>
            <person name="Barber G.P."/>
            <person name="Haussler D."/>
            <person name="Karolchik D."/>
            <person name="Kern A.D."/>
            <person name="Kuhn R.M."/>
            <person name="Smith K.E."/>
            <person name="Zwieg A.S."/>
        </authorList>
    </citation>
    <scope>NUCLEOTIDE SEQUENCE [LARGE SCALE GENOMIC DNA]</scope>
    <source>
        <strain evidence="14">17573</strain>
    </source>
</reference>
<keyword evidence="11" id="KW-0479">Metal-binding</keyword>
<dbReference type="Pfam" id="PF00025">
    <property type="entry name" value="Arf"/>
    <property type="match status" value="1"/>
</dbReference>
<proteinExistence type="inferred from homology"/>
<feature type="binding site" evidence="10">
    <location>
        <position position="78"/>
    </location>
    <ligand>
        <name>GTP</name>
        <dbReference type="ChEBI" id="CHEBI:37565"/>
    </ligand>
</feature>
<dbReference type="STRING" id="9544.ENSMMUP00000053995"/>
<comment type="subcellular location">
    <subcellularLocation>
        <location evidence="1">Golgi apparatus</location>
        <location evidence="1">trans-Golgi network</location>
    </subcellularLocation>
</comment>
<dbReference type="SMART" id="SM00178">
    <property type="entry name" value="SAR"/>
    <property type="match status" value="1"/>
</dbReference>
<dbReference type="Proteomes" id="UP000006718">
    <property type="component" value="Chromosome 10"/>
</dbReference>
<evidence type="ECO:0000256" key="7">
    <source>
        <dbReference type="ARBA" id="ARBA00037377"/>
    </source>
</evidence>
<evidence type="ECO:0000256" key="1">
    <source>
        <dbReference type="ARBA" id="ARBA00004601"/>
    </source>
</evidence>
<comment type="function">
    <text evidence="7">Trans-Golgi-associated GTPase that regulates protein sorting. Controls the targeting of ARL1 and its effector to the trans-Golgi. Required for the lipidation of chylomicrons in the intestine and required for VLDL lipidation in the liver.</text>
</comment>
<evidence type="ECO:0000256" key="11">
    <source>
        <dbReference type="PIRSR" id="PIRSR606689-2"/>
    </source>
</evidence>
<keyword evidence="3 10" id="KW-0547">Nucleotide-binding</keyword>
<dbReference type="GeneTree" id="ENSGT00940000156407"/>
<dbReference type="FunFam" id="3.40.50.300:FF:000509">
    <property type="entry name" value="ADP-ribosylation factor-related protein 1"/>
    <property type="match status" value="1"/>
</dbReference>
<feature type="binding site" evidence="11">
    <location>
        <position position="56"/>
    </location>
    <ligand>
        <name>Mg(2+)</name>
        <dbReference type="ChEBI" id="CHEBI:18420"/>
    </ligand>
</feature>
<evidence type="ECO:0000256" key="9">
    <source>
        <dbReference type="ARBA" id="ARBA00039478"/>
    </source>
</evidence>
<name>A0A1D5R111_MACMU</name>
<evidence type="ECO:0000256" key="4">
    <source>
        <dbReference type="ARBA" id="ARBA00022990"/>
    </source>
</evidence>
<evidence type="ECO:0000313" key="14">
    <source>
        <dbReference type="Proteomes" id="UP000006718"/>
    </source>
</evidence>
<dbReference type="SMR" id="A0A1D5R111"/>
<evidence type="ECO:0000313" key="13">
    <source>
        <dbReference type="Ensembl" id="ENSMMUP00000053995.2"/>
    </source>
</evidence>
<keyword evidence="12" id="KW-0812">Transmembrane</keyword>